<organism evidence="2">
    <name type="scientific">Waddlia chondrophila 2032/99</name>
    <dbReference type="NCBI Taxonomy" id="765953"/>
    <lineage>
        <taxon>Bacteria</taxon>
        <taxon>Pseudomonadati</taxon>
        <taxon>Chlamydiota</taxon>
        <taxon>Chlamydiia</taxon>
        <taxon>Parachlamydiales</taxon>
        <taxon>Waddliaceae</taxon>
        <taxon>Waddlia</taxon>
    </lineage>
</organism>
<dbReference type="Gene3D" id="3.90.79.10">
    <property type="entry name" value="Nucleoside Triphosphate Pyrophosphohydrolase"/>
    <property type="match status" value="1"/>
</dbReference>
<evidence type="ECO:0000313" key="2">
    <source>
        <dbReference type="EMBL" id="CCB91309.1"/>
    </source>
</evidence>
<dbReference type="InterPro" id="IPR000086">
    <property type="entry name" value="NUDIX_hydrolase_dom"/>
</dbReference>
<name>F8LCU5_9BACT</name>
<dbReference type="Pfam" id="PF00293">
    <property type="entry name" value="NUDIX"/>
    <property type="match status" value="1"/>
</dbReference>
<accession>F8LCU5</accession>
<dbReference type="AlphaFoldDB" id="F8LCU5"/>
<reference evidence="2" key="1">
    <citation type="submission" date="2011-05" db="EMBL/GenBank/DDBJ databases">
        <title>Unity in variety -- the pan-genome of the Chlamydiae.</title>
        <authorList>
            <person name="Collingro A."/>
            <person name="Tischler P."/>
            <person name="Weinmaier T."/>
            <person name="Penz T."/>
            <person name="Heinz E."/>
            <person name="Brunham R.C."/>
            <person name="Read T.D."/>
            <person name="Bavoil P.M."/>
            <person name="Sachse K."/>
            <person name="Kahane S."/>
            <person name="Friedman M.G."/>
            <person name="Rattei T."/>
            <person name="Myers G.S.A."/>
            <person name="Horn M."/>
        </authorList>
    </citation>
    <scope>NUCLEOTIDE SEQUENCE</scope>
    <source>
        <strain evidence="2">2032/99</strain>
    </source>
</reference>
<gene>
    <name evidence="2" type="ORF">WCH_CZ18380</name>
</gene>
<sequence>MNFSQTAFMIQPTHTVCYVVRMVNGQSEYLLMQRCSEYLNGNWQMVTGSIQAGETAWQAALRELYEETSLKPKIFYKVDQVESFYELELDKILFGPIFLAIVNPEQAVRLSPTEHRCFIWKPLEEALKYLQFSNQRRIISFIEERYILQEPDPFFEIPYHENIHTLS</sequence>
<evidence type="ECO:0000259" key="1">
    <source>
        <dbReference type="PROSITE" id="PS51462"/>
    </source>
</evidence>
<dbReference type="SUPFAM" id="SSF55811">
    <property type="entry name" value="Nudix"/>
    <property type="match status" value="1"/>
</dbReference>
<dbReference type="PANTHER" id="PTHR43736">
    <property type="entry name" value="ADP-RIBOSE PYROPHOSPHATASE"/>
    <property type="match status" value="1"/>
</dbReference>
<protein>
    <recommendedName>
        <fullName evidence="1">Nudix hydrolase domain-containing protein</fullName>
    </recommendedName>
</protein>
<dbReference type="InterPro" id="IPR015797">
    <property type="entry name" value="NUDIX_hydrolase-like_dom_sf"/>
</dbReference>
<dbReference type="PROSITE" id="PS51462">
    <property type="entry name" value="NUDIX"/>
    <property type="match status" value="1"/>
</dbReference>
<dbReference type="PANTHER" id="PTHR43736:SF1">
    <property type="entry name" value="DIHYDRONEOPTERIN TRIPHOSPHATE DIPHOSPHATASE"/>
    <property type="match status" value="1"/>
</dbReference>
<proteinExistence type="predicted"/>
<feature type="domain" description="Nudix hydrolase" evidence="1">
    <location>
        <begin position="12"/>
        <end position="143"/>
    </location>
</feature>
<dbReference type="EMBL" id="FR872652">
    <property type="protein sequence ID" value="CCB91309.1"/>
    <property type="molecule type" value="Genomic_DNA"/>
</dbReference>
<dbReference type="CDD" id="cd04664">
    <property type="entry name" value="NUDIX_DHNTPase_like"/>
    <property type="match status" value="1"/>
</dbReference>